<proteinExistence type="predicted"/>
<organism evidence="1 2">
    <name type="scientific">Hyalomma asiaticum</name>
    <name type="common">Tick</name>
    <dbReference type="NCBI Taxonomy" id="266040"/>
    <lineage>
        <taxon>Eukaryota</taxon>
        <taxon>Metazoa</taxon>
        <taxon>Ecdysozoa</taxon>
        <taxon>Arthropoda</taxon>
        <taxon>Chelicerata</taxon>
        <taxon>Arachnida</taxon>
        <taxon>Acari</taxon>
        <taxon>Parasitiformes</taxon>
        <taxon>Ixodida</taxon>
        <taxon>Ixodoidea</taxon>
        <taxon>Ixodidae</taxon>
        <taxon>Hyalomminae</taxon>
        <taxon>Hyalomma</taxon>
    </lineage>
</organism>
<evidence type="ECO:0000313" key="2">
    <source>
        <dbReference type="Proteomes" id="UP000821845"/>
    </source>
</evidence>
<keyword evidence="2" id="KW-1185">Reference proteome</keyword>
<sequence>MIISSVSVRQVLSFVARVQLEPYWTLSTKDRPERRASAQTRLERTFFSMNTKRRTILVATINAERKRKYADLKLLMFEEGKLRKDYVRRYAGGLRKRRRA</sequence>
<name>A0ACB7SBM6_HYAAI</name>
<accession>A0ACB7SBM6</accession>
<evidence type="ECO:0000313" key="1">
    <source>
        <dbReference type="EMBL" id="KAH6932537.1"/>
    </source>
</evidence>
<dbReference type="Proteomes" id="UP000821845">
    <property type="component" value="Chromosome 4"/>
</dbReference>
<comment type="caution">
    <text evidence="1">The sequence shown here is derived from an EMBL/GenBank/DDBJ whole genome shotgun (WGS) entry which is preliminary data.</text>
</comment>
<protein>
    <submittedName>
        <fullName evidence="1">Uncharacterized protein</fullName>
    </submittedName>
</protein>
<reference evidence="1" key="1">
    <citation type="submission" date="2020-05" db="EMBL/GenBank/DDBJ databases">
        <title>Large-scale comparative analyses of tick genomes elucidate their genetic diversity and vector capacities.</title>
        <authorList>
            <person name="Jia N."/>
            <person name="Wang J."/>
            <person name="Shi W."/>
            <person name="Du L."/>
            <person name="Sun Y."/>
            <person name="Zhan W."/>
            <person name="Jiang J."/>
            <person name="Wang Q."/>
            <person name="Zhang B."/>
            <person name="Ji P."/>
            <person name="Sakyi L.B."/>
            <person name="Cui X."/>
            <person name="Yuan T."/>
            <person name="Jiang B."/>
            <person name="Yang W."/>
            <person name="Lam T.T.-Y."/>
            <person name="Chang Q."/>
            <person name="Ding S."/>
            <person name="Wang X."/>
            <person name="Zhu J."/>
            <person name="Ruan X."/>
            <person name="Zhao L."/>
            <person name="Wei J."/>
            <person name="Que T."/>
            <person name="Du C."/>
            <person name="Cheng J."/>
            <person name="Dai P."/>
            <person name="Han X."/>
            <person name="Huang E."/>
            <person name="Gao Y."/>
            <person name="Liu J."/>
            <person name="Shao H."/>
            <person name="Ye R."/>
            <person name="Li L."/>
            <person name="Wei W."/>
            <person name="Wang X."/>
            <person name="Wang C."/>
            <person name="Yang T."/>
            <person name="Huo Q."/>
            <person name="Li W."/>
            <person name="Guo W."/>
            <person name="Chen H."/>
            <person name="Zhou L."/>
            <person name="Ni X."/>
            <person name="Tian J."/>
            <person name="Zhou Y."/>
            <person name="Sheng Y."/>
            <person name="Liu T."/>
            <person name="Pan Y."/>
            <person name="Xia L."/>
            <person name="Li J."/>
            <person name="Zhao F."/>
            <person name="Cao W."/>
        </authorList>
    </citation>
    <scope>NUCLEOTIDE SEQUENCE</scope>
    <source>
        <strain evidence="1">Hyas-2018</strain>
    </source>
</reference>
<gene>
    <name evidence="1" type="ORF">HPB50_007176</name>
</gene>
<dbReference type="EMBL" id="CM023484">
    <property type="protein sequence ID" value="KAH6932537.1"/>
    <property type="molecule type" value="Genomic_DNA"/>
</dbReference>